<evidence type="ECO:0000313" key="2">
    <source>
        <dbReference type="EMBL" id="KAF2788862.1"/>
    </source>
</evidence>
<proteinExistence type="predicted"/>
<dbReference type="InterPro" id="IPR021986">
    <property type="entry name" value="Spherulin4"/>
</dbReference>
<gene>
    <name evidence="2" type="ORF">K505DRAFT_285346</name>
</gene>
<reference evidence="2" key="1">
    <citation type="journal article" date="2020" name="Stud. Mycol.">
        <title>101 Dothideomycetes genomes: a test case for predicting lifestyles and emergence of pathogens.</title>
        <authorList>
            <person name="Haridas S."/>
            <person name="Albert R."/>
            <person name="Binder M."/>
            <person name="Bloem J."/>
            <person name="Labutti K."/>
            <person name="Salamov A."/>
            <person name="Andreopoulos B."/>
            <person name="Baker S."/>
            <person name="Barry K."/>
            <person name="Bills G."/>
            <person name="Bluhm B."/>
            <person name="Cannon C."/>
            <person name="Castanera R."/>
            <person name="Culley D."/>
            <person name="Daum C."/>
            <person name="Ezra D."/>
            <person name="Gonzalez J."/>
            <person name="Henrissat B."/>
            <person name="Kuo A."/>
            <person name="Liang C."/>
            <person name="Lipzen A."/>
            <person name="Lutzoni F."/>
            <person name="Magnuson J."/>
            <person name="Mondo S."/>
            <person name="Nolan M."/>
            <person name="Ohm R."/>
            <person name="Pangilinan J."/>
            <person name="Park H.-J."/>
            <person name="Ramirez L."/>
            <person name="Alfaro M."/>
            <person name="Sun H."/>
            <person name="Tritt A."/>
            <person name="Yoshinaga Y."/>
            <person name="Zwiers L.-H."/>
            <person name="Turgeon B."/>
            <person name="Goodwin S."/>
            <person name="Spatafora J."/>
            <person name="Crous P."/>
            <person name="Grigoriev I."/>
        </authorList>
    </citation>
    <scope>NUCLEOTIDE SEQUENCE</scope>
    <source>
        <strain evidence="2">CBS 109.77</strain>
    </source>
</reference>
<dbReference type="OrthoDB" id="5342184at2759"/>
<keyword evidence="1" id="KW-1133">Transmembrane helix</keyword>
<dbReference type="PANTHER" id="PTHR35040:SF7">
    <property type="entry name" value="FIBRONECTIN TYPE-III DOMAIN-CONTAINING PROTEIN-RELATED"/>
    <property type="match status" value="1"/>
</dbReference>
<accession>A0A6A6WXQ6</accession>
<dbReference type="PANTHER" id="PTHR35040">
    <property type="match status" value="1"/>
</dbReference>
<organism evidence="2 3">
    <name type="scientific">Melanomma pulvis-pyrius CBS 109.77</name>
    <dbReference type="NCBI Taxonomy" id="1314802"/>
    <lineage>
        <taxon>Eukaryota</taxon>
        <taxon>Fungi</taxon>
        <taxon>Dikarya</taxon>
        <taxon>Ascomycota</taxon>
        <taxon>Pezizomycotina</taxon>
        <taxon>Dothideomycetes</taxon>
        <taxon>Pleosporomycetidae</taxon>
        <taxon>Pleosporales</taxon>
        <taxon>Melanommataceae</taxon>
        <taxon>Melanomma</taxon>
    </lineage>
</organism>
<keyword evidence="1" id="KW-0812">Transmembrane</keyword>
<keyword evidence="1" id="KW-0472">Membrane</keyword>
<dbReference type="Proteomes" id="UP000799757">
    <property type="component" value="Unassembled WGS sequence"/>
</dbReference>
<name>A0A6A6WXQ6_9PLEO</name>
<dbReference type="EMBL" id="MU002180">
    <property type="protein sequence ID" value="KAF2788862.1"/>
    <property type="molecule type" value="Genomic_DNA"/>
</dbReference>
<sequence length="493" mass="54971">MPHRYAPPKRIFKKPKLNDRTLAISVTFFLICILALIIPLGAIVPQRHVRKLPINILVPLYMSPAAGGWDLLYSAIIKHDELDFTVIVSPYNGPGYSLYPAGEYVEAIKVLKAFTNVQILGYVNTDGGNRDNKTVRQEVETYAGWNTTAGLAMHGIFFDQTPFEDSPQARRYLKNISTTVKRSKGIKWPRTVIHNPGVVPNANLTISQVDITVVFEGVYGKVESRGAMKRRLAKIPGDRSNYGVLVHSAPADISRGGLRRLINNVRQNVHIAEHPTLEFIVILNPNSGPGAPPWWPNADYVREIPKLNAQHNVQTLGYVATNYCQRPMADVLGDVATYAGWSKSFETSGLGVQGIFFDETPNLFSEQVKIYLDTITKLVKDSHGLLGNRTVVHNPGTAVDSRLAAPGPDVTTVVEMSHASFQTPEHQQWLETSPYDRTRSCYMVHSVPAEEVEEFAYGLRGRAKYLFVTDLDVGYYQSFGKSWNLFVEALTRS</sequence>
<dbReference type="AlphaFoldDB" id="A0A6A6WXQ6"/>
<dbReference type="Pfam" id="PF12138">
    <property type="entry name" value="Spherulin4"/>
    <property type="match status" value="2"/>
</dbReference>
<keyword evidence="3" id="KW-1185">Reference proteome</keyword>
<evidence type="ECO:0000313" key="3">
    <source>
        <dbReference type="Proteomes" id="UP000799757"/>
    </source>
</evidence>
<evidence type="ECO:0000256" key="1">
    <source>
        <dbReference type="SAM" id="Phobius"/>
    </source>
</evidence>
<protein>
    <submittedName>
        <fullName evidence="2">Uncharacterized protein</fullName>
    </submittedName>
</protein>
<feature type="transmembrane region" description="Helical" evidence="1">
    <location>
        <begin position="21"/>
        <end position="44"/>
    </location>
</feature>